<proteinExistence type="predicted"/>
<dbReference type="GO" id="GO:0032259">
    <property type="term" value="P:methylation"/>
    <property type="evidence" value="ECO:0007669"/>
    <property type="project" value="UniProtKB-KW"/>
</dbReference>
<dbReference type="InterPro" id="IPR029063">
    <property type="entry name" value="SAM-dependent_MTases_sf"/>
</dbReference>
<dbReference type="Gene3D" id="6.20.50.110">
    <property type="entry name" value="Methyltransferase, zinc-binding domain"/>
    <property type="match status" value="1"/>
</dbReference>
<evidence type="ECO:0000313" key="4">
    <source>
        <dbReference type="Proteomes" id="UP001157733"/>
    </source>
</evidence>
<evidence type="ECO:0000259" key="1">
    <source>
        <dbReference type="Pfam" id="PF08421"/>
    </source>
</evidence>
<dbReference type="GO" id="GO:0008168">
    <property type="term" value="F:methyltransferase activity"/>
    <property type="evidence" value="ECO:0007669"/>
    <property type="project" value="UniProtKB-KW"/>
</dbReference>
<gene>
    <name evidence="3" type="ORF">NSPWAT_0209</name>
</gene>
<feature type="domain" description="C-methyltransferase" evidence="2">
    <location>
        <begin position="246"/>
        <end position="405"/>
    </location>
</feature>
<dbReference type="Proteomes" id="UP001157733">
    <property type="component" value="Chromosome"/>
</dbReference>
<keyword evidence="4" id="KW-1185">Reference proteome</keyword>
<dbReference type="InterPro" id="IPR038576">
    <property type="entry name" value="Methyltransf_Zn-bd_dom_put_sf"/>
</dbReference>
<dbReference type="Pfam" id="PF08421">
    <property type="entry name" value="Methyltransf_13"/>
    <property type="match status" value="1"/>
</dbReference>
<name>A0ABM9HA93_9BACT</name>
<dbReference type="SUPFAM" id="SSF53335">
    <property type="entry name" value="S-adenosyl-L-methionine-dependent methyltransferases"/>
    <property type="match status" value="1"/>
</dbReference>
<accession>A0ABM9HA93</accession>
<dbReference type="Gene3D" id="6.10.250.3100">
    <property type="match status" value="1"/>
</dbReference>
<dbReference type="Pfam" id="PF08484">
    <property type="entry name" value="Methyltransf_14"/>
    <property type="match status" value="1"/>
</dbReference>
<organism evidence="3 4">
    <name type="scientific">Nitrospina watsonii</name>
    <dbReference type="NCBI Taxonomy" id="1323948"/>
    <lineage>
        <taxon>Bacteria</taxon>
        <taxon>Pseudomonadati</taxon>
        <taxon>Nitrospinota/Tectimicrobiota group</taxon>
        <taxon>Nitrospinota</taxon>
        <taxon>Nitrospinia</taxon>
        <taxon>Nitrospinales</taxon>
        <taxon>Nitrospinaceae</taxon>
        <taxon>Nitrospina</taxon>
    </lineage>
</organism>
<dbReference type="RefSeq" id="WP_282010036.1">
    <property type="nucleotide sequence ID" value="NZ_OX336137.1"/>
</dbReference>
<dbReference type="Gene3D" id="3.40.50.720">
    <property type="entry name" value="NAD(P)-binding Rossmann-like Domain"/>
    <property type="match status" value="1"/>
</dbReference>
<protein>
    <submittedName>
        <fullName evidence="3">Class I SAM-dependent methyltransferase</fullName>
    </submittedName>
</protein>
<evidence type="ECO:0000259" key="2">
    <source>
        <dbReference type="Pfam" id="PF08484"/>
    </source>
</evidence>
<keyword evidence="3" id="KW-0808">Transferase</keyword>
<dbReference type="Pfam" id="PF13489">
    <property type="entry name" value="Methyltransf_23"/>
    <property type="match status" value="1"/>
</dbReference>
<keyword evidence="3" id="KW-0489">Methyltransferase</keyword>
<evidence type="ECO:0000313" key="3">
    <source>
        <dbReference type="EMBL" id="CAI2717068.1"/>
    </source>
</evidence>
<reference evidence="3 4" key="1">
    <citation type="submission" date="2022-09" db="EMBL/GenBank/DDBJ databases">
        <authorList>
            <person name="Kop L."/>
        </authorList>
    </citation>
    <scope>NUCLEOTIDE SEQUENCE [LARGE SCALE GENOMIC DNA]</scope>
    <source>
        <strain evidence="3 4">347</strain>
    </source>
</reference>
<dbReference type="InterPro" id="IPR013630">
    <property type="entry name" value="Methyltransf_Zn-bd_dom_put"/>
</dbReference>
<dbReference type="InterPro" id="IPR013691">
    <property type="entry name" value="MeTrfase_14"/>
</dbReference>
<dbReference type="EMBL" id="OX336137">
    <property type="protein sequence ID" value="CAI2717068.1"/>
    <property type="molecule type" value="Genomic_DNA"/>
</dbReference>
<sequence length="410" mass="46155">MYSEIKECRIGGGQNLVSVLNLGQQVLTGVFPRTSSEHVTAGPLELVWCPESGLLQLKHSYEPGEMYGDNYGYRSGLNQSMVDHLTNKVRYLERTACLKSGDIVVDIGSNDATTLKAYQTTGIQKLGIDPTGEKFKEFYTDDIKLIADFFSEEAYRSAFKEPAKIITSIAMFYDLEDPIGFARQVESILDDDGIWHFEQSYMPSMLRLNSYDTICHEHLEYYSLGVVEKILRESGLKLIDVVMNSINGGSFAVSAVKVGNKTMKPNSPVIDWLLEQEGRMGLTTPKPFRDFEERVYRHRNDLTRLIHSLAGDGKTILGYGASTKGNVVLQFCGFTEKEIPAIAEVNTEKFGRFTPGTNIPIISEKDAAAMKPDYYLVLPWHFKEGIVRREKDYLSEGGRMIFPFPEIEIV</sequence>
<feature type="domain" description="Methyltransferase putative zinc binding" evidence="1">
    <location>
        <begin position="8"/>
        <end position="67"/>
    </location>
</feature>
<dbReference type="Gene3D" id="3.40.50.150">
    <property type="entry name" value="Vaccinia Virus protein VP39"/>
    <property type="match status" value="1"/>
</dbReference>